<organism evidence="7 8">
    <name type="scientific">Candidatus Borkfalkia excrementigallinarum</name>
    <dbReference type="NCBI Taxonomy" id="2838506"/>
    <lineage>
        <taxon>Bacteria</taxon>
        <taxon>Bacillati</taxon>
        <taxon>Bacillota</taxon>
        <taxon>Clostridia</taxon>
        <taxon>Christensenellales</taxon>
        <taxon>Christensenellaceae</taxon>
        <taxon>Candidatus Borkfalkia</taxon>
    </lineage>
</organism>
<dbReference type="Pfam" id="PF01084">
    <property type="entry name" value="Ribosomal_S18"/>
    <property type="match status" value="1"/>
</dbReference>
<keyword evidence="2 5" id="KW-0689">Ribosomal protein</keyword>
<dbReference type="GO" id="GO:0022627">
    <property type="term" value="C:cytosolic small ribosomal subunit"/>
    <property type="evidence" value="ECO:0007669"/>
    <property type="project" value="TreeGrafter"/>
</dbReference>
<dbReference type="GO" id="GO:0070181">
    <property type="term" value="F:small ribosomal subunit rRNA binding"/>
    <property type="evidence" value="ECO:0007669"/>
    <property type="project" value="TreeGrafter"/>
</dbReference>
<evidence type="ECO:0000313" key="8">
    <source>
        <dbReference type="Proteomes" id="UP000886750"/>
    </source>
</evidence>
<reference evidence="7" key="2">
    <citation type="submission" date="2021-04" db="EMBL/GenBank/DDBJ databases">
        <authorList>
            <person name="Gilroy R."/>
        </authorList>
    </citation>
    <scope>NUCLEOTIDE SEQUENCE</scope>
    <source>
        <strain evidence="7">1345</strain>
    </source>
</reference>
<protein>
    <recommendedName>
        <fullName evidence="4 5">Small ribosomal subunit protein bS18</fullName>
    </recommendedName>
</protein>
<evidence type="ECO:0000256" key="2">
    <source>
        <dbReference type="ARBA" id="ARBA00022980"/>
    </source>
</evidence>
<dbReference type="SUPFAM" id="SSF46911">
    <property type="entry name" value="Ribosomal protein S18"/>
    <property type="match status" value="1"/>
</dbReference>
<sequence>MKRAPRRKVCAFCQEKVEYIDYKDVNRLKKYVTEGGKILPRRMTGTCAMHQRELSNAIKKARIVALLPFKGE</sequence>
<comment type="caution">
    <text evidence="7">The sequence shown here is derived from an EMBL/GenBank/DDBJ whole genome shotgun (WGS) entry which is preliminary data.</text>
</comment>
<dbReference type="Proteomes" id="UP000886750">
    <property type="component" value="Unassembled WGS sequence"/>
</dbReference>
<evidence type="ECO:0000256" key="1">
    <source>
        <dbReference type="ARBA" id="ARBA00005589"/>
    </source>
</evidence>
<evidence type="ECO:0000256" key="3">
    <source>
        <dbReference type="ARBA" id="ARBA00023274"/>
    </source>
</evidence>
<keyword evidence="5" id="KW-0694">RNA-binding</keyword>
<proteinExistence type="inferred from homology"/>
<keyword evidence="5" id="KW-0699">rRNA-binding</keyword>
<dbReference type="PRINTS" id="PR00974">
    <property type="entry name" value="RIBOSOMALS18"/>
</dbReference>
<dbReference type="InterPro" id="IPR036870">
    <property type="entry name" value="Ribosomal_bS18_sf"/>
</dbReference>
<dbReference type="InterPro" id="IPR001648">
    <property type="entry name" value="Ribosomal_bS18"/>
</dbReference>
<gene>
    <name evidence="5 7" type="primary">rpsR</name>
    <name evidence="7" type="ORF">H9729_06525</name>
</gene>
<keyword evidence="3 5" id="KW-0687">Ribonucleoprotein</keyword>
<evidence type="ECO:0000313" key="7">
    <source>
        <dbReference type="EMBL" id="HIY97326.1"/>
    </source>
</evidence>
<dbReference type="PROSITE" id="PS00057">
    <property type="entry name" value="RIBOSOMAL_S18"/>
    <property type="match status" value="1"/>
</dbReference>
<evidence type="ECO:0000256" key="4">
    <source>
        <dbReference type="ARBA" id="ARBA00035141"/>
    </source>
</evidence>
<dbReference type="InterPro" id="IPR018275">
    <property type="entry name" value="Ribosomal_bS18_CS"/>
</dbReference>
<dbReference type="Gene3D" id="4.10.640.10">
    <property type="entry name" value="Ribosomal protein S18"/>
    <property type="match status" value="1"/>
</dbReference>
<comment type="similarity">
    <text evidence="1 5 6">Belongs to the bacterial ribosomal protein bS18 family.</text>
</comment>
<evidence type="ECO:0000256" key="6">
    <source>
        <dbReference type="RuleBase" id="RU003910"/>
    </source>
</evidence>
<dbReference type="GO" id="GO:0003735">
    <property type="term" value="F:structural constituent of ribosome"/>
    <property type="evidence" value="ECO:0007669"/>
    <property type="project" value="InterPro"/>
</dbReference>
<reference evidence="7" key="1">
    <citation type="journal article" date="2021" name="PeerJ">
        <title>Extensive microbial diversity within the chicken gut microbiome revealed by metagenomics and culture.</title>
        <authorList>
            <person name="Gilroy R."/>
            <person name="Ravi A."/>
            <person name="Getino M."/>
            <person name="Pursley I."/>
            <person name="Horton D.L."/>
            <person name="Alikhan N.F."/>
            <person name="Baker D."/>
            <person name="Gharbi K."/>
            <person name="Hall N."/>
            <person name="Watson M."/>
            <person name="Adriaenssens E.M."/>
            <person name="Foster-Nyarko E."/>
            <person name="Jarju S."/>
            <person name="Secka A."/>
            <person name="Antonio M."/>
            <person name="Oren A."/>
            <person name="Chaudhuri R.R."/>
            <person name="La Ragione R."/>
            <person name="Hildebrand F."/>
            <person name="Pallen M.J."/>
        </authorList>
    </citation>
    <scope>NUCLEOTIDE SEQUENCE</scope>
    <source>
        <strain evidence="7">1345</strain>
    </source>
</reference>
<comment type="function">
    <text evidence="5">Binds as a heterodimer with protein bS6 to the central domain of the 16S rRNA, where it helps stabilize the platform of the 30S subunit.</text>
</comment>
<dbReference type="GO" id="GO:0006412">
    <property type="term" value="P:translation"/>
    <property type="evidence" value="ECO:0007669"/>
    <property type="project" value="UniProtKB-UniRule"/>
</dbReference>
<dbReference type="PANTHER" id="PTHR13479">
    <property type="entry name" value="30S RIBOSOMAL PROTEIN S18"/>
    <property type="match status" value="1"/>
</dbReference>
<evidence type="ECO:0000256" key="5">
    <source>
        <dbReference type="HAMAP-Rule" id="MF_00270"/>
    </source>
</evidence>
<accession>A0A9D1ZVP0</accession>
<dbReference type="HAMAP" id="MF_00270">
    <property type="entry name" value="Ribosomal_bS18"/>
    <property type="match status" value="1"/>
</dbReference>
<dbReference type="PANTHER" id="PTHR13479:SF40">
    <property type="entry name" value="SMALL RIBOSOMAL SUBUNIT PROTEIN BS18M"/>
    <property type="match status" value="1"/>
</dbReference>
<dbReference type="NCBIfam" id="TIGR00165">
    <property type="entry name" value="S18"/>
    <property type="match status" value="1"/>
</dbReference>
<dbReference type="AlphaFoldDB" id="A0A9D1ZVP0"/>
<name>A0A9D1ZVP0_9FIRM</name>
<comment type="subunit">
    <text evidence="5">Part of the 30S ribosomal subunit. Forms a tight heterodimer with protein bS6.</text>
</comment>
<dbReference type="EMBL" id="DXCQ01000060">
    <property type="protein sequence ID" value="HIY97326.1"/>
    <property type="molecule type" value="Genomic_DNA"/>
</dbReference>